<name>A0A067P8C6_9AGAM</name>
<dbReference type="AlphaFoldDB" id="A0A067P8C6"/>
<keyword evidence="3" id="KW-1185">Reference proteome</keyword>
<proteinExistence type="predicted"/>
<feature type="compositionally biased region" description="Basic and acidic residues" evidence="1">
    <location>
        <begin position="109"/>
        <end position="120"/>
    </location>
</feature>
<dbReference type="HOGENOM" id="CLU_1825573_0_0_1"/>
<protein>
    <submittedName>
        <fullName evidence="2">Uncharacterized protein</fullName>
    </submittedName>
</protein>
<evidence type="ECO:0000313" key="3">
    <source>
        <dbReference type="Proteomes" id="UP000027265"/>
    </source>
</evidence>
<dbReference type="Proteomes" id="UP000027265">
    <property type="component" value="Unassembled WGS sequence"/>
</dbReference>
<sequence>MTTRQQTSGHTCIVTWVEITSVECHYPSLAQSSGSLSSPRSLQDSHSTPHQPHNLMEVVPYTPLKFPPPPTPPPPPVSGPPEARSPPPIVGTNAEKDEDFASDAGGIGVDDHVGETTVKDDGEDSDASEVQEGKVYKGNQV</sequence>
<feature type="region of interest" description="Disordered" evidence="1">
    <location>
        <begin position="29"/>
        <end position="141"/>
    </location>
</feature>
<reference evidence="3" key="1">
    <citation type="journal article" date="2014" name="Proc. Natl. Acad. Sci. U.S.A.">
        <title>Extensive sampling of basidiomycete genomes demonstrates inadequacy of the white-rot/brown-rot paradigm for wood decay fungi.</title>
        <authorList>
            <person name="Riley R."/>
            <person name="Salamov A.A."/>
            <person name="Brown D.W."/>
            <person name="Nagy L.G."/>
            <person name="Floudas D."/>
            <person name="Held B.W."/>
            <person name="Levasseur A."/>
            <person name="Lombard V."/>
            <person name="Morin E."/>
            <person name="Otillar R."/>
            <person name="Lindquist E.A."/>
            <person name="Sun H."/>
            <person name="LaButti K.M."/>
            <person name="Schmutz J."/>
            <person name="Jabbour D."/>
            <person name="Luo H."/>
            <person name="Baker S.E."/>
            <person name="Pisabarro A.G."/>
            <person name="Walton J.D."/>
            <person name="Blanchette R.A."/>
            <person name="Henrissat B."/>
            <person name="Martin F."/>
            <person name="Cullen D."/>
            <person name="Hibbett D.S."/>
            <person name="Grigoriev I.V."/>
        </authorList>
    </citation>
    <scope>NUCLEOTIDE SEQUENCE [LARGE SCALE GENOMIC DNA]</scope>
    <source>
        <strain evidence="3">MUCL 33604</strain>
    </source>
</reference>
<organism evidence="2 3">
    <name type="scientific">Jaapia argillacea MUCL 33604</name>
    <dbReference type="NCBI Taxonomy" id="933084"/>
    <lineage>
        <taxon>Eukaryota</taxon>
        <taxon>Fungi</taxon>
        <taxon>Dikarya</taxon>
        <taxon>Basidiomycota</taxon>
        <taxon>Agaricomycotina</taxon>
        <taxon>Agaricomycetes</taxon>
        <taxon>Agaricomycetidae</taxon>
        <taxon>Jaapiales</taxon>
        <taxon>Jaapiaceae</taxon>
        <taxon>Jaapia</taxon>
    </lineage>
</organism>
<feature type="compositionally biased region" description="Low complexity" evidence="1">
    <location>
        <begin position="29"/>
        <end position="46"/>
    </location>
</feature>
<dbReference type="InParanoid" id="A0A067P8C6"/>
<gene>
    <name evidence="2" type="ORF">JAAARDRAFT_200307</name>
</gene>
<dbReference type="EMBL" id="KL197767">
    <property type="protein sequence ID" value="KDQ50065.1"/>
    <property type="molecule type" value="Genomic_DNA"/>
</dbReference>
<evidence type="ECO:0000313" key="2">
    <source>
        <dbReference type="EMBL" id="KDQ50065.1"/>
    </source>
</evidence>
<feature type="compositionally biased region" description="Pro residues" evidence="1">
    <location>
        <begin position="65"/>
        <end position="89"/>
    </location>
</feature>
<accession>A0A067P8C6</accession>
<evidence type="ECO:0000256" key="1">
    <source>
        <dbReference type="SAM" id="MobiDB-lite"/>
    </source>
</evidence>